<dbReference type="Gene3D" id="2.60.450.10">
    <property type="entry name" value="Lipopolysaccharide (LPS) transport protein A like domain"/>
    <property type="match status" value="1"/>
</dbReference>
<keyword evidence="4" id="KW-1133">Transmembrane helix</keyword>
<dbReference type="GO" id="GO:0005886">
    <property type="term" value="C:plasma membrane"/>
    <property type="evidence" value="ECO:0007669"/>
    <property type="project" value="InterPro"/>
</dbReference>
<dbReference type="GO" id="GO:0015221">
    <property type="term" value="F:lipopolysaccharide transmembrane transporter activity"/>
    <property type="evidence" value="ECO:0007669"/>
    <property type="project" value="InterPro"/>
</dbReference>
<dbReference type="GO" id="GO:0030288">
    <property type="term" value="C:outer membrane-bounded periplasmic space"/>
    <property type="evidence" value="ECO:0007669"/>
    <property type="project" value="TreeGrafter"/>
</dbReference>
<dbReference type="PANTHER" id="PTHR37481:SF1">
    <property type="entry name" value="LIPOPOLYSACCHARIDE EXPORT SYSTEM PROTEIN LPTC"/>
    <property type="match status" value="1"/>
</dbReference>
<comment type="caution">
    <text evidence="7">The sequence shown here is derived from an EMBL/GenBank/DDBJ whole genome shotgun (WGS) entry which is preliminary data.</text>
</comment>
<dbReference type="EMBL" id="VBOY01000081">
    <property type="protein sequence ID" value="TMQ64643.1"/>
    <property type="molecule type" value="Genomic_DNA"/>
</dbReference>
<dbReference type="InterPro" id="IPR052363">
    <property type="entry name" value="LPS_export_LptC"/>
</dbReference>
<accession>A0A538TLZ3</accession>
<keyword evidence="1" id="KW-1003">Cell membrane</keyword>
<evidence type="ECO:0000256" key="1">
    <source>
        <dbReference type="ARBA" id="ARBA00022475"/>
    </source>
</evidence>
<dbReference type="Pfam" id="PF06835">
    <property type="entry name" value="LptC"/>
    <property type="match status" value="1"/>
</dbReference>
<dbReference type="InterPro" id="IPR026265">
    <property type="entry name" value="LptC"/>
</dbReference>
<dbReference type="InterPro" id="IPR010664">
    <property type="entry name" value="LipoPS_assembly_LptC-rel"/>
</dbReference>
<keyword evidence="3" id="KW-0812">Transmembrane</keyword>
<sequence length="243" mass="26969">MLGRPDNPSGSIWHMPCLRQVGAFVSVTQESGGSHEPGAPHAPPMRPMPPLRAGRRARSLGAYLAVVLTLVGACDRIQRDSPAGDTGELPDQEVSDFSVTETDEGRLEWKMYARNAAIYNARDAIVAHGVRVDFYDEAGKQTSTLTAREGEMNQVRHDMIARGNVVLQTTEGTRMSTEELRFLNQTQRIVSDGFVRVERRSDVLTGYGFESDPDLKHYEFKHQVQAVVRTQSGGTLKSNQRTR</sequence>
<proteinExistence type="predicted"/>
<feature type="region of interest" description="Disordered" evidence="6">
    <location>
        <begin position="28"/>
        <end position="47"/>
    </location>
</feature>
<keyword evidence="5" id="KW-0472">Membrane</keyword>
<dbReference type="AlphaFoldDB" id="A0A538TLZ3"/>
<dbReference type="GO" id="GO:0017089">
    <property type="term" value="F:glycolipid transfer activity"/>
    <property type="evidence" value="ECO:0007669"/>
    <property type="project" value="TreeGrafter"/>
</dbReference>
<protein>
    <submittedName>
        <fullName evidence="7">LPS export ABC transporter periplasmic protein LptC</fullName>
    </submittedName>
</protein>
<evidence type="ECO:0000256" key="4">
    <source>
        <dbReference type="ARBA" id="ARBA00022989"/>
    </source>
</evidence>
<dbReference type="Proteomes" id="UP000316609">
    <property type="component" value="Unassembled WGS sequence"/>
</dbReference>
<evidence type="ECO:0000256" key="2">
    <source>
        <dbReference type="ARBA" id="ARBA00022519"/>
    </source>
</evidence>
<dbReference type="NCBIfam" id="TIGR04409">
    <property type="entry name" value="LptC_YrbK"/>
    <property type="match status" value="1"/>
</dbReference>
<evidence type="ECO:0000256" key="5">
    <source>
        <dbReference type="ARBA" id="ARBA00023136"/>
    </source>
</evidence>
<evidence type="ECO:0000256" key="6">
    <source>
        <dbReference type="SAM" id="MobiDB-lite"/>
    </source>
</evidence>
<reference evidence="7 8" key="1">
    <citation type="journal article" date="2019" name="Nat. Microbiol.">
        <title>Mediterranean grassland soil C-N compound turnover is dependent on rainfall and depth, and is mediated by genomically divergent microorganisms.</title>
        <authorList>
            <person name="Diamond S."/>
            <person name="Andeer P.F."/>
            <person name="Li Z."/>
            <person name="Crits-Christoph A."/>
            <person name="Burstein D."/>
            <person name="Anantharaman K."/>
            <person name="Lane K.R."/>
            <person name="Thomas B.C."/>
            <person name="Pan C."/>
            <person name="Northen T.R."/>
            <person name="Banfield J.F."/>
        </authorList>
    </citation>
    <scope>NUCLEOTIDE SEQUENCE [LARGE SCALE GENOMIC DNA]</scope>
    <source>
        <strain evidence="7">WS_8</strain>
    </source>
</reference>
<evidence type="ECO:0000313" key="7">
    <source>
        <dbReference type="EMBL" id="TMQ64643.1"/>
    </source>
</evidence>
<organism evidence="7 8">
    <name type="scientific">Eiseniibacteriota bacterium</name>
    <dbReference type="NCBI Taxonomy" id="2212470"/>
    <lineage>
        <taxon>Bacteria</taxon>
        <taxon>Candidatus Eiseniibacteriota</taxon>
    </lineage>
</organism>
<evidence type="ECO:0000313" key="8">
    <source>
        <dbReference type="Proteomes" id="UP000316609"/>
    </source>
</evidence>
<gene>
    <name evidence="7" type="primary">lptC</name>
    <name evidence="7" type="ORF">E6K78_08800</name>
</gene>
<evidence type="ECO:0000256" key="3">
    <source>
        <dbReference type="ARBA" id="ARBA00022692"/>
    </source>
</evidence>
<name>A0A538TLZ3_UNCEI</name>
<dbReference type="PANTHER" id="PTHR37481">
    <property type="entry name" value="LIPOPOLYSACCHARIDE EXPORT SYSTEM PROTEIN LPTC"/>
    <property type="match status" value="1"/>
</dbReference>
<keyword evidence="2" id="KW-0997">Cell inner membrane</keyword>